<organism evidence="3 4">
    <name type="scientific">Silurus asotus</name>
    <name type="common">Amur catfish</name>
    <name type="synonym">Parasilurus asotus</name>
    <dbReference type="NCBI Taxonomy" id="30991"/>
    <lineage>
        <taxon>Eukaryota</taxon>
        <taxon>Metazoa</taxon>
        <taxon>Chordata</taxon>
        <taxon>Craniata</taxon>
        <taxon>Vertebrata</taxon>
        <taxon>Euteleostomi</taxon>
        <taxon>Actinopterygii</taxon>
        <taxon>Neopterygii</taxon>
        <taxon>Teleostei</taxon>
        <taxon>Ostariophysi</taxon>
        <taxon>Siluriformes</taxon>
        <taxon>Siluridae</taxon>
        <taxon>Silurus</taxon>
    </lineage>
</organism>
<keyword evidence="2" id="KW-1133">Transmembrane helix</keyword>
<dbReference type="EMBL" id="MU582432">
    <property type="protein sequence ID" value="KAI5608449.1"/>
    <property type="molecule type" value="Genomic_DNA"/>
</dbReference>
<dbReference type="Gene3D" id="3.40.1690.20">
    <property type="match status" value="1"/>
</dbReference>
<dbReference type="Proteomes" id="UP001205998">
    <property type="component" value="Unassembled WGS sequence"/>
</dbReference>
<proteinExistence type="predicted"/>
<feature type="transmembrane region" description="Helical" evidence="2">
    <location>
        <begin position="87"/>
        <end position="106"/>
    </location>
</feature>
<name>A0AAD5A203_SILAS</name>
<evidence type="ECO:0000256" key="1">
    <source>
        <dbReference type="SAM" id="MobiDB-lite"/>
    </source>
</evidence>
<sequence length="152" mass="16723">VSTQTEAVQRRVLLSQVFDTYRRFCSKPPKESKQNNAQKNAGKSDSGGGGGGGGGGAGGGKKGGKKDENNWFNRFQKGDIPWDDKDFRTYLMVSAAFWAAVAYFFFRDTGKEVTWKDFVNGYLAKGVVDRLEVVNKRFVKVIFSSGKAETDG</sequence>
<feature type="compositionally biased region" description="Gly residues" evidence="1">
    <location>
        <begin position="45"/>
        <end position="61"/>
    </location>
</feature>
<reference evidence="3" key="1">
    <citation type="submission" date="2018-07" db="EMBL/GenBank/DDBJ databases">
        <title>Comparative genomics of catfishes provides insights into carnivory and benthic adaptation.</title>
        <authorList>
            <person name="Zhang Y."/>
            <person name="Wang D."/>
            <person name="Peng Z."/>
            <person name="Zheng S."/>
            <person name="Shao F."/>
            <person name="Tao W."/>
        </authorList>
    </citation>
    <scope>NUCLEOTIDE SEQUENCE</scope>
    <source>
        <strain evidence="3">Chongqing</strain>
    </source>
</reference>
<protein>
    <submittedName>
        <fullName evidence="3">AFG3-like protein 2</fullName>
    </submittedName>
</protein>
<accession>A0AAD5A203</accession>
<gene>
    <name evidence="3" type="ORF">C0J50_12249</name>
</gene>
<evidence type="ECO:0000313" key="4">
    <source>
        <dbReference type="Proteomes" id="UP001205998"/>
    </source>
</evidence>
<evidence type="ECO:0000313" key="3">
    <source>
        <dbReference type="EMBL" id="KAI5608449.1"/>
    </source>
</evidence>
<keyword evidence="4" id="KW-1185">Reference proteome</keyword>
<feature type="region of interest" description="Disordered" evidence="1">
    <location>
        <begin position="25"/>
        <end position="70"/>
    </location>
</feature>
<keyword evidence="2" id="KW-0472">Membrane</keyword>
<feature type="non-terminal residue" evidence="3">
    <location>
        <position position="1"/>
    </location>
</feature>
<comment type="caution">
    <text evidence="3">The sequence shown here is derived from an EMBL/GenBank/DDBJ whole genome shotgun (WGS) entry which is preliminary data.</text>
</comment>
<dbReference type="AlphaFoldDB" id="A0AAD5A203"/>
<evidence type="ECO:0000256" key="2">
    <source>
        <dbReference type="SAM" id="Phobius"/>
    </source>
</evidence>
<keyword evidence="2" id="KW-0812">Transmembrane</keyword>
<feature type="non-terminal residue" evidence="3">
    <location>
        <position position="152"/>
    </location>
</feature>